<reference evidence="3" key="1">
    <citation type="journal article" date="2013" name="Nat. Genet.">
        <title>The duck genome and transcriptome provide insight into an avian influenza virus reservoir species.</title>
        <authorList>
            <person name="Huang Y."/>
            <person name="Li Y."/>
            <person name="Burt D.W."/>
            <person name="Chen H."/>
            <person name="Zhang Y."/>
            <person name="Qian W."/>
            <person name="Kim H."/>
            <person name="Gan S."/>
            <person name="Zhao Y."/>
            <person name="Li J."/>
            <person name="Yi K."/>
            <person name="Feng H."/>
            <person name="Zhu P."/>
            <person name="Li B."/>
            <person name="Liu Q."/>
            <person name="Fairley S."/>
            <person name="Magor K.E."/>
            <person name="Du Z."/>
            <person name="Hu X."/>
            <person name="Goodman L."/>
            <person name="Tafer H."/>
            <person name="Vignal A."/>
            <person name="Lee T."/>
            <person name="Kim K.W."/>
            <person name="Sheng Z."/>
            <person name="An Y."/>
            <person name="Searle S."/>
            <person name="Herrero J."/>
            <person name="Groenen M.A."/>
            <person name="Crooijmans R.P."/>
            <person name="Faraut T."/>
            <person name="Cai Q."/>
            <person name="Webster R.G."/>
            <person name="Aldridge J.R."/>
            <person name="Warren W.C."/>
            <person name="Bartschat S."/>
            <person name="Kehr S."/>
            <person name="Marz M."/>
            <person name="Stadler P.F."/>
            <person name="Smith J."/>
            <person name="Kraus R.H."/>
            <person name="Zhao Y."/>
            <person name="Ren L."/>
            <person name="Fei J."/>
            <person name="Morisson M."/>
            <person name="Kaiser P."/>
            <person name="Griffin D.K."/>
            <person name="Rao M."/>
            <person name="Pitel F."/>
            <person name="Wang J."/>
            <person name="Li N."/>
        </authorList>
    </citation>
    <scope>NUCLEOTIDE SEQUENCE [LARGE SCALE GENOMIC DNA]</scope>
</reference>
<keyword evidence="3" id="KW-1185">Reference proteome</keyword>
<feature type="compositionally biased region" description="Polar residues" evidence="1">
    <location>
        <begin position="229"/>
        <end position="248"/>
    </location>
</feature>
<sequence>MLLLSIIKQSELRLLPQMAENNSIINQREQGHFVVTYIQGAENRKSSVMSPDVQLAVCLLSGSGRHDTSQDIYARLAGPTQGTQETHNSSGLRAEGWAGCTTASRTAPDASTHGSSIITFTGSIRICFMVTPGASESGKKSWSFLKKFTVAPVEIPERRAMPAACIDDPSQPSSGSGRELSDHFRALSPGGLVPILSMGLEGGGCRQPAAEQRRRADVEEALCSRTDHSVQISEPTTTRGTWRNPSPEDSSKLMEVTFESVRPPDSRHQLQAQPLRVKGISTSKQLA</sequence>
<protein>
    <submittedName>
        <fullName evidence="2">Uncharacterized protein</fullName>
    </submittedName>
</protein>
<feature type="region of interest" description="Disordered" evidence="1">
    <location>
        <begin position="204"/>
        <end position="287"/>
    </location>
</feature>
<accession>R0KBN4</accession>
<dbReference type="EMBL" id="KB742542">
    <property type="protein sequence ID" value="EOB07277.1"/>
    <property type="molecule type" value="Genomic_DNA"/>
</dbReference>
<evidence type="ECO:0000256" key="1">
    <source>
        <dbReference type="SAM" id="MobiDB-lite"/>
    </source>
</evidence>
<dbReference type="Proteomes" id="UP000296049">
    <property type="component" value="Unassembled WGS sequence"/>
</dbReference>
<evidence type="ECO:0000313" key="2">
    <source>
        <dbReference type="EMBL" id="EOB07277.1"/>
    </source>
</evidence>
<dbReference type="AlphaFoldDB" id="R0KBN4"/>
<feature type="region of interest" description="Disordered" evidence="1">
    <location>
        <begin position="164"/>
        <end position="184"/>
    </location>
</feature>
<name>R0KBN4_ANAPL</name>
<evidence type="ECO:0000313" key="3">
    <source>
        <dbReference type="Proteomes" id="UP000296049"/>
    </source>
</evidence>
<organism evidence="2 3">
    <name type="scientific">Anas platyrhynchos</name>
    <name type="common">Mallard</name>
    <name type="synonym">Anas boschas</name>
    <dbReference type="NCBI Taxonomy" id="8839"/>
    <lineage>
        <taxon>Eukaryota</taxon>
        <taxon>Metazoa</taxon>
        <taxon>Chordata</taxon>
        <taxon>Craniata</taxon>
        <taxon>Vertebrata</taxon>
        <taxon>Euteleostomi</taxon>
        <taxon>Archelosauria</taxon>
        <taxon>Archosauria</taxon>
        <taxon>Dinosauria</taxon>
        <taxon>Saurischia</taxon>
        <taxon>Theropoda</taxon>
        <taxon>Coelurosauria</taxon>
        <taxon>Aves</taxon>
        <taxon>Neognathae</taxon>
        <taxon>Galloanserae</taxon>
        <taxon>Anseriformes</taxon>
        <taxon>Anatidae</taxon>
        <taxon>Anatinae</taxon>
        <taxon>Anas</taxon>
    </lineage>
</organism>
<proteinExistence type="predicted"/>
<gene>
    <name evidence="2" type="ORF">Anapl_10011</name>
</gene>